<name>A0ABT7F836_9RHOB</name>
<gene>
    <name evidence="6" type="ORF">QO033_24110</name>
</gene>
<accession>A0ABT7F836</accession>
<keyword evidence="3 4" id="KW-0472">Membrane</keyword>
<feature type="transmembrane region" description="Helical" evidence="4">
    <location>
        <begin position="342"/>
        <end position="365"/>
    </location>
</feature>
<feature type="transmembrane region" description="Helical" evidence="4">
    <location>
        <begin position="172"/>
        <end position="192"/>
    </location>
</feature>
<feature type="transmembrane region" description="Helical" evidence="4">
    <location>
        <begin position="254"/>
        <end position="272"/>
    </location>
</feature>
<evidence type="ECO:0000259" key="5">
    <source>
        <dbReference type="PROSITE" id="PS50850"/>
    </source>
</evidence>
<dbReference type="EMBL" id="JASNJD010000032">
    <property type="protein sequence ID" value="MDK3020772.1"/>
    <property type="molecule type" value="Genomic_DNA"/>
</dbReference>
<dbReference type="Gene3D" id="1.20.1250.20">
    <property type="entry name" value="MFS general substrate transporter like domains"/>
    <property type="match status" value="2"/>
</dbReference>
<feature type="transmembrane region" description="Helical" evidence="4">
    <location>
        <begin position="107"/>
        <end position="131"/>
    </location>
</feature>
<organism evidence="6 7">
    <name type="scientific">Pseudodonghicola flavimaris</name>
    <dbReference type="NCBI Taxonomy" id="3050036"/>
    <lineage>
        <taxon>Bacteria</taxon>
        <taxon>Pseudomonadati</taxon>
        <taxon>Pseudomonadota</taxon>
        <taxon>Alphaproteobacteria</taxon>
        <taxon>Rhodobacterales</taxon>
        <taxon>Paracoccaceae</taxon>
        <taxon>Pseudodonghicola</taxon>
    </lineage>
</organism>
<feature type="transmembrane region" description="Helical" evidence="4">
    <location>
        <begin position="55"/>
        <end position="75"/>
    </location>
</feature>
<dbReference type="PANTHER" id="PTHR11360:SF290">
    <property type="entry name" value="MONOCARBOXYLATE MFS PERMEASE"/>
    <property type="match status" value="1"/>
</dbReference>
<dbReference type="RefSeq" id="WP_284483290.1">
    <property type="nucleotide sequence ID" value="NZ_JASNJD010000032.1"/>
</dbReference>
<feature type="transmembrane region" description="Helical" evidence="4">
    <location>
        <begin position="138"/>
        <end position="160"/>
    </location>
</feature>
<keyword evidence="2 4" id="KW-1133">Transmembrane helix</keyword>
<protein>
    <submittedName>
        <fullName evidence="6">MFS transporter</fullName>
    </submittedName>
</protein>
<feature type="transmembrane region" description="Helical" evidence="4">
    <location>
        <begin position="308"/>
        <end position="330"/>
    </location>
</feature>
<evidence type="ECO:0000256" key="1">
    <source>
        <dbReference type="ARBA" id="ARBA00022692"/>
    </source>
</evidence>
<keyword evidence="1 4" id="KW-0812">Transmembrane</keyword>
<evidence type="ECO:0000256" key="2">
    <source>
        <dbReference type="ARBA" id="ARBA00022989"/>
    </source>
</evidence>
<proteinExistence type="predicted"/>
<feature type="transmembrane region" description="Helical" evidence="4">
    <location>
        <begin position="284"/>
        <end position="302"/>
    </location>
</feature>
<sequence>MNALSPASQPSYRWVIVTAAAVMLAIAMGTLVNGLSAFLVPLEAHFGWARAEVAAINSAGLIGIALGGIVLGLVADRVPARLVCLLGAGCLSLSLLLAAQAQHLWQFYALFFAAGALGGGALYAPVIALVGSWFRHGAGLAIGLASAGQALGQGLVPYAAGYLIQMTDWQTALTLLAVFSAISLIPLSFLMIAPPKQDGPAGTIREEETAPQLSPRIVLPALSLAVLGCCAGMAVPLMHLVPLIQGVCSVGAEAGGPLLLMLIAAIGGRIFFGKLADMIGPMRSWLVATGWQTLLMLGFLLLGSIQSFWLFTPIYGFGYGGVMTGVLVTVRALAPASHRASATGFVLAFGWLGHALGGFQGGYFFDITGAYFWTFANATLFGLVNLAIIGGLFLATRPRTRAAT</sequence>
<feature type="transmembrane region" description="Helical" evidence="4">
    <location>
        <begin position="12"/>
        <end position="35"/>
    </location>
</feature>
<dbReference type="InterPro" id="IPR036259">
    <property type="entry name" value="MFS_trans_sf"/>
</dbReference>
<dbReference type="InterPro" id="IPR050327">
    <property type="entry name" value="Proton-linked_MCT"/>
</dbReference>
<dbReference type="InterPro" id="IPR011701">
    <property type="entry name" value="MFS"/>
</dbReference>
<dbReference type="SUPFAM" id="SSF103473">
    <property type="entry name" value="MFS general substrate transporter"/>
    <property type="match status" value="1"/>
</dbReference>
<reference evidence="6 7" key="1">
    <citation type="submission" date="2023-05" db="EMBL/GenBank/DDBJ databases">
        <title>Pseudodonghicola sp. nov.</title>
        <authorList>
            <person name="Huang J."/>
        </authorList>
    </citation>
    <scope>NUCLEOTIDE SEQUENCE [LARGE SCALE GENOMIC DNA]</scope>
    <source>
        <strain evidence="6 7">IC7</strain>
    </source>
</reference>
<feature type="transmembrane region" description="Helical" evidence="4">
    <location>
        <begin position="371"/>
        <end position="395"/>
    </location>
</feature>
<evidence type="ECO:0000313" key="7">
    <source>
        <dbReference type="Proteomes" id="UP001243757"/>
    </source>
</evidence>
<dbReference type="InterPro" id="IPR020846">
    <property type="entry name" value="MFS_dom"/>
</dbReference>
<feature type="domain" description="Major facilitator superfamily (MFS) profile" evidence="5">
    <location>
        <begin position="13"/>
        <end position="402"/>
    </location>
</feature>
<evidence type="ECO:0000256" key="3">
    <source>
        <dbReference type="ARBA" id="ARBA00023136"/>
    </source>
</evidence>
<evidence type="ECO:0000256" key="4">
    <source>
        <dbReference type="SAM" id="Phobius"/>
    </source>
</evidence>
<evidence type="ECO:0000313" key="6">
    <source>
        <dbReference type="EMBL" id="MDK3020772.1"/>
    </source>
</evidence>
<feature type="transmembrane region" description="Helical" evidence="4">
    <location>
        <begin position="213"/>
        <end position="234"/>
    </location>
</feature>
<dbReference type="PANTHER" id="PTHR11360">
    <property type="entry name" value="MONOCARBOXYLATE TRANSPORTER"/>
    <property type="match status" value="1"/>
</dbReference>
<dbReference type="PROSITE" id="PS50850">
    <property type="entry name" value="MFS"/>
    <property type="match status" value="1"/>
</dbReference>
<dbReference type="Proteomes" id="UP001243757">
    <property type="component" value="Unassembled WGS sequence"/>
</dbReference>
<feature type="transmembrane region" description="Helical" evidence="4">
    <location>
        <begin position="82"/>
        <end position="101"/>
    </location>
</feature>
<dbReference type="Pfam" id="PF07690">
    <property type="entry name" value="MFS_1"/>
    <property type="match status" value="1"/>
</dbReference>
<keyword evidence="7" id="KW-1185">Reference proteome</keyword>
<comment type="caution">
    <text evidence="6">The sequence shown here is derived from an EMBL/GenBank/DDBJ whole genome shotgun (WGS) entry which is preliminary data.</text>
</comment>